<evidence type="ECO:0000256" key="1">
    <source>
        <dbReference type="SAM" id="MobiDB-lite"/>
    </source>
</evidence>
<dbReference type="EMBL" id="CP046400">
    <property type="protein sequence ID" value="QGY39615.1"/>
    <property type="molecule type" value="Genomic_DNA"/>
</dbReference>
<dbReference type="SMART" id="SM00228">
    <property type="entry name" value="PDZ"/>
    <property type="match status" value="1"/>
</dbReference>
<dbReference type="InterPro" id="IPR007314">
    <property type="entry name" value="Cofac_haem-bd_dom"/>
</dbReference>
<dbReference type="InterPro" id="IPR036034">
    <property type="entry name" value="PDZ_sf"/>
</dbReference>
<dbReference type="RefSeq" id="WP_158946840.1">
    <property type="nucleotide sequence ID" value="NZ_CP046400.1"/>
</dbReference>
<dbReference type="KEGG" id="psel:GM415_05605"/>
<dbReference type="CDD" id="cd14727">
    <property type="entry name" value="ChanN-like"/>
    <property type="match status" value="1"/>
</dbReference>
<dbReference type="SUPFAM" id="SSF159501">
    <property type="entry name" value="EreA/ChaN-like"/>
    <property type="match status" value="1"/>
</dbReference>
<feature type="chain" id="PRO_5026016120" evidence="2">
    <location>
        <begin position="30"/>
        <end position="417"/>
    </location>
</feature>
<dbReference type="Proteomes" id="UP000428328">
    <property type="component" value="Chromosome"/>
</dbReference>
<keyword evidence="5" id="KW-1185">Reference proteome</keyword>
<dbReference type="InterPro" id="IPR041489">
    <property type="entry name" value="PDZ_6"/>
</dbReference>
<dbReference type="SUPFAM" id="SSF50156">
    <property type="entry name" value="PDZ domain-like"/>
    <property type="match status" value="1"/>
</dbReference>
<dbReference type="Pfam" id="PF04187">
    <property type="entry name" value="Cofac_haem_bdg"/>
    <property type="match status" value="1"/>
</dbReference>
<feature type="domain" description="PDZ" evidence="3">
    <location>
        <begin position="306"/>
        <end position="378"/>
    </location>
</feature>
<sequence>MQCNFRNPILAPGRVLTLLALALALGACARHVEHPPLEVTFLPQRGDFLSNGGDQLSLEEITAMAKGKDYILIGEGHTNGCDHNIQQRVLAALAASDAPPAVGLEMVSVDMQPVLNDFCKGQVEVDGLEEELQWSTRWGYPFSLFRGLFELAQRHSLPVAGLNVPTQVTRKIAREGMDALTDEERAFLPSEIVPPSNDQVAFLDEVFAQHEARNAADPVQRERFHLVQSIWDSKMAEEAVRLRKQYEWPVLVIAGGGHVENGWGIARRIRRFDPGARILIIMPWRGGEFDGKSGDALFYCPESYESRMGALLTATGYGGLLVERVQRESRADKAGLRPGDVLLEAGGVQLDHLFDLHMAGFKVHEKNAELVFTVRRGRESFPVSVGKLGQRSPGSASAKHPASGPVDKKNDTGKEDK</sequence>
<accession>A0A6I6JAA0</accession>
<feature type="compositionally biased region" description="Basic and acidic residues" evidence="1">
    <location>
        <begin position="406"/>
        <end position="417"/>
    </location>
</feature>
<evidence type="ECO:0000313" key="5">
    <source>
        <dbReference type="Proteomes" id="UP000428328"/>
    </source>
</evidence>
<name>A0A6I6JAA0_9BACT</name>
<dbReference type="AlphaFoldDB" id="A0A6I6JAA0"/>
<organism evidence="4 5">
    <name type="scientific">Pseudodesulfovibrio cashew</name>
    <dbReference type="NCBI Taxonomy" id="2678688"/>
    <lineage>
        <taxon>Bacteria</taxon>
        <taxon>Pseudomonadati</taxon>
        <taxon>Thermodesulfobacteriota</taxon>
        <taxon>Desulfovibrionia</taxon>
        <taxon>Desulfovibrionales</taxon>
        <taxon>Desulfovibrionaceae</taxon>
    </lineage>
</organism>
<dbReference type="InterPro" id="IPR001478">
    <property type="entry name" value="PDZ"/>
</dbReference>
<evidence type="ECO:0000256" key="2">
    <source>
        <dbReference type="SAM" id="SignalP"/>
    </source>
</evidence>
<dbReference type="Gene3D" id="2.30.42.10">
    <property type="match status" value="1"/>
</dbReference>
<gene>
    <name evidence="4" type="ORF">GM415_05605</name>
</gene>
<protein>
    <submittedName>
        <fullName evidence="4">PDZ domain-containing protein</fullName>
    </submittedName>
</protein>
<keyword evidence="2" id="KW-0732">Signal</keyword>
<reference evidence="4 5" key="1">
    <citation type="submission" date="2019-11" db="EMBL/GenBank/DDBJ databases">
        <authorList>
            <person name="Zheng R.K."/>
            <person name="Sun C.M."/>
        </authorList>
    </citation>
    <scope>NUCLEOTIDE SEQUENCE [LARGE SCALE GENOMIC DNA]</scope>
    <source>
        <strain evidence="4 5">SRB007</strain>
    </source>
</reference>
<dbReference type="Pfam" id="PF17820">
    <property type="entry name" value="PDZ_6"/>
    <property type="match status" value="1"/>
</dbReference>
<feature type="region of interest" description="Disordered" evidence="1">
    <location>
        <begin position="383"/>
        <end position="417"/>
    </location>
</feature>
<evidence type="ECO:0000259" key="3">
    <source>
        <dbReference type="SMART" id="SM00228"/>
    </source>
</evidence>
<feature type="signal peptide" evidence="2">
    <location>
        <begin position="1"/>
        <end position="29"/>
    </location>
</feature>
<proteinExistence type="predicted"/>
<evidence type="ECO:0000313" key="4">
    <source>
        <dbReference type="EMBL" id="QGY39615.1"/>
    </source>
</evidence>
<dbReference type="Gene3D" id="3.40.50.11550">
    <property type="match status" value="1"/>
</dbReference>
<dbReference type="PROSITE" id="PS51257">
    <property type="entry name" value="PROKAR_LIPOPROTEIN"/>
    <property type="match status" value="1"/>
</dbReference>